<proteinExistence type="predicted"/>
<name>A0A9D4DH14_DREPO</name>
<reference evidence="2" key="2">
    <citation type="submission" date="2020-11" db="EMBL/GenBank/DDBJ databases">
        <authorList>
            <person name="McCartney M.A."/>
            <person name="Auch B."/>
            <person name="Kono T."/>
            <person name="Mallez S."/>
            <person name="Becker A."/>
            <person name="Gohl D.M."/>
            <person name="Silverstein K.A.T."/>
            <person name="Koren S."/>
            <person name="Bechman K.B."/>
            <person name="Herman A."/>
            <person name="Abrahante J.E."/>
            <person name="Garbe J."/>
        </authorList>
    </citation>
    <scope>NUCLEOTIDE SEQUENCE</scope>
    <source>
        <strain evidence="2">Duluth1</strain>
        <tissue evidence="2">Whole animal</tissue>
    </source>
</reference>
<dbReference type="AlphaFoldDB" id="A0A9D4DH14"/>
<sequence>MFGFSTSRPDSDHRYNEEGEWYGEASGPVAEPVDEQPVQYQSVAHMSVTHGVKLGQYQAMTQVPMAHGVYPVQYH</sequence>
<comment type="caution">
    <text evidence="2">The sequence shown here is derived from an EMBL/GenBank/DDBJ whole genome shotgun (WGS) entry which is preliminary data.</text>
</comment>
<feature type="region of interest" description="Disordered" evidence="1">
    <location>
        <begin position="1"/>
        <end position="32"/>
    </location>
</feature>
<dbReference type="EMBL" id="JAIWYP010000010">
    <property type="protein sequence ID" value="KAH3748681.1"/>
    <property type="molecule type" value="Genomic_DNA"/>
</dbReference>
<organism evidence="2 3">
    <name type="scientific">Dreissena polymorpha</name>
    <name type="common">Zebra mussel</name>
    <name type="synonym">Mytilus polymorpha</name>
    <dbReference type="NCBI Taxonomy" id="45954"/>
    <lineage>
        <taxon>Eukaryota</taxon>
        <taxon>Metazoa</taxon>
        <taxon>Spiralia</taxon>
        <taxon>Lophotrochozoa</taxon>
        <taxon>Mollusca</taxon>
        <taxon>Bivalvia</taxon>
        <taxon>Autobranchia</taxon>
        <taxon>Heteroconchia</taxon>
        <taxon>Euheterodonta</taxon>
        <taxon>Imparidentia</taxon>
        <taxon>Neoheterodontei</taxon>
        <taxon>Myida</taxon>
        <taxon>Dreissenoidea</taxon>
        <taxon>Dreissenidae</taxon>
        <taxon>Dreissena</taxon>
    </lineage>
</organism>
<dbReference type="Proteomes" id="UP000828390">
    <property type="component" value="Unassembled WGS sequence"/>
</dbReference>
<evidence type="ECO:0000256" key="1">
    <source>
        <dbReference type="SAM" id="MobiDB-lite"/>
    </source>
</evidence>
<evidence type="ECO:0000313" key="3">
    <source>
        <dbReference type="Proteomes" id="UP000828390"/>
    </source>
</evidence>
<reference evidence="2" key="1">
    <citation type="journal article" date="2019" name="bioRxiv">
        <title>The Genome of the Zebra Mussel, Dreissena polymorpha: A Resource for Invasive Species Research.</title>
        <authorList>
            <person name="McCartney M.A."/>
            <person name="Auch B."/>
            <person name="Kono T."/>
            <person name="Mallez S."/>
            <person name="Zhang Y."/>
            <person name="Obille A."/>
            <person name="Becker A."/>
            <person name="Abrahante J.E."/>
            <person name="Garbe J."/>
            <person name="Badalamenti J.P."/>
            <person name="Herman A."/>
            <person name="Mangelson H."/>
            <person name="Liachko I."/>
            <person name="Sullivan S."/>
            <person name="Sone E.D."/>
            <person name="Koren S."/>
            <person name="Silverstein K.A.T."/>
            <person name="Beckman K.B."/>
            <person name="Gohl D.M."/>
        </authorList>
    </citation>
    <scope>NUCLEOTIDE SEQUENCE</scope>
    <source>
        <strain evidence="2">Duluth1</strain>
        <tissue evidence="2">Whole animal</tissue>
    </source>
</reference>
<accession>A0A9D4DH14</accession>
<protein>
    <submittedName>
        <fullName evidence="2">Uncharacterized protein</fullName>
    </submittedName>
</protein>
<evidence type="ECO:0000313" key="2">
    <source>
        <dbReference type="EMBL" id="KAH3748681.1"/>
    </source>
</evidence>
<gene>
    <name evidence="2" type="ORF">DPMN_183130</name>
</gene>
<keyword evidence="3" id="KW-1185">Reference proteome</keyword>